<keyword evidence="3" id="KW-1185">Reference proteome</keyword>
<dbReference type="EMBL" id="FOVI01000016">
    <property type="protein sequence ID" value="SFO01016.1"/>
    <property type="molecule type" value="Genomic_DNA"/>
</dbReference>
<gene>
    <name evidence="2" type="ORF">SAMN05421741_11675</name>
</gene>
<reference evidence="3" key="1">
    <citation type="submission" date="2016-10" db="EMBL/GenBank/DDBJ databases">
        <authorList>
            <person name="Varghese N."/>
            <person name="Submissions S."/>
        </authorList>
    </citation>
    <scope>NUCLEOTIDE SEQUENCE [LARGE SCALE GENOMIC DNA]</scope>
    <source>
        <strain evidence="3">DS-12</strain>
    </source>
</reference>
<dbReference type="RefSeq" id="WP_091524352.1">
    <property type="nucleotide sequence ID" value="NZ_FOVI01000016.1"/>
</dbReference>
<evidence type="ECO:0000313" key="2">
    <source>
        <dbReference type="EMBL" id="SFO01016.1"/>
    </source>
</evidence>
<sequence length="633" mass="67399">MKKRLLTAAFFVGAWGAYSQVGIGTLTPNKSAQLDIVSQNSGVLFPRIKLTSSTDATTITQGNVNSIFVYNTTTVNDVKPGYYYWYEDRWMRVVNDADVIALDKNTTNASLVVLNQDLVLTDTDGNTVSVPLSAINIPTTIIKNTDGTYTYTNEAGTTVIIDATDNVINNFENIVNNTDVLNELIEVLGDTYVGGNVYYDGTQFTYVDQAGDTHVINIKDIVQANETITTIVNNNDGTYTYTNEAGVTAIIDVPASVVNQFENIYNDIVNEQITVGGATYNSFEEYLTTIANDAINIGGSAFIDVTGTGTAADPYQVSIKEGAANSMLITNAAGNVEWASLSTIVKANETITTIVNNNDGTYTYTNEAGATAIIDVPASVVNQFENIYNDIVNEQITVDGATYNSFEEYLTTIANDAVNIGGSAFIDVTGTGTAADPYQVSIKEGAANSMLITNAAGNVEWASLSTIVKANETITTIVNNNDGTYTYTNEAGATAIIDVPASVVNQFENIYNDIVNEQITVGGATYNTFEEYLTTIANDAINIGGSAFIDVTGTGTAADPYQVSIKEGAANSMLITNAAGNVEWASLSSIVKANETLTVLSYNNATNELTYTDEKGTASVINLNEGSVSYDGA</sequence>
<feature type="signal peptide" evidence="1">
    <location>
        <begin position="1"/>
        <end position="19"/>
    </location>
</feature>
<proteinExistence type="predicted"/>
<feature type="chain" id="PRO_5011676510" evidence="1">
    <location>
        <begin position="20"/>
        <end position="633"/>
    </location>
</feature>
<dbReference type="Proteomes" id="UP000199036">
    <property type="component" value="Unassembled WGS sequence"/>
</dbReference>
<dbReference type="AlphaFoldDB" id="A0A1I5DPA6"/>
<evidence type="ECO:0000313" key="3">
    <source>
        <dbReference type="Proteomes" id="UP000199036"/>
    </source>
</evidence>
<evidence type="ECO:0000256" key="1">
    <source>
        <dbReference type="SAM" id="SignalP"/>
    </source>
</evidence>
<name>A0A1I5DPA6_9FLAO</name>
<dbReference type="STRING" id="913024.SAMN05421741_11675"/>
<accession>A0A1I5DPA6</accession>
<keyword evidence="1" id="KW-0732">Signal</keyword>
<feature type="non-terminal residue" evidence="2">
    <location>
        <position position="633"/>
    </location>
</feature>
<protein>
    <submittedName>
        <fullName evidence="2">Uncharacterized protein</fullName>
    </submittedName>
</protein>
<organism evidence="2 3">
    <name type="scientific">Paenimyroides ummariense</name>
    <dbReference type="NCBI Taxonomy" id="913024"/>
    <lineage>
        <taxon>Bacteria</taxon>
        <taxon>Pseudomonadati</taxon>
        <taxon>Bacteroidota</taxon>
        <taxon>Flavobacteriia</taxon>
        <taxon>Flavobacteriales</taxon>
        <taxon>Flavobacteriaceae</taxon>
        <taxon>Paenimyroides</taxon>
    </lineage>
</organism>
<dbReference type="OrthoDB" id="1247310at2"/>